<feature type="region of interest" description="Disordered" evidence="1">
    <location>
        <begin position="415"/>
        <end position="434"/>
    </location>
</feature>
<dbReference type="Gene3D" id="2.40.50.140">
    <property type="entry name" value="Nucleic acid-binding proteins"/>
    <property type="match status" value="1"/>
</dbReference>
<feature type="compositionally biased region" description="Basic and acidic residues" evidence="1">
    <location>
        <begin position="268"/>
        <end position="288"/>
    </location>
</feature>
<feature type="compositionally biased region" description="Polar residues" evidence="1">
    <location>
        <begin position="530"/>
        <end position="545"/>
    </location>
</feature>
<feature type="compositionally biased region" description="Acidic residues" evidence="1">
    <location>
        <begin position="548"/>
        <end position="566"/>
    </location>
</feature>
<dbReference type="GO" id="GO:0003677">
    <property type="term" value="F:DNA binding"/>
    <property type="evidence" value="ECO:0007669"/>
    <property type="project" value="InterPro"/>
</dbReference>
<feature type="region of interest" description="Disordered" evidence="1">
    <location>
        <begin position="1016"/>
        <end position="1381"/>
    </location>
</feature>
<feature type="compositionally biased region" description="Basic and acidic residues" evidence="1">
    <location>
        <begin position="715"/>
        <end position="727"/>
    </location>
</feature>
<feature type="compositionally biased region" description="Acidic residues" evidence="1">
    <location>
        <begin position="1156"/>
        <end position="1167"/>
    </location>
</feature>
<evidence type="ECO:0000259" key="2">
    <source>
        <dbReference type="SMART" id="SM00976"/>
    </source>
</evidence>
<dbReference type="OrthoDB" id="5363079at2759"/>
<feature type="region of interest" description="Disordered" evidence="1">
    <location>
        <begin position="441"/>
        <end position="849"/>
    </location>
</feature>
<dbReference type="CDD" id="cd04497">
    <property type="entry name" value="hPOT1_OB1_like"/>
    <property type="match status" value="1"/>
</dbReference>
<feature type="region of interest" description="Disordered" evidence="1">
    <location>
        <begin position="139"/>
        <end position="194"/>
    </location>
</feature>
<protein>
    <recommendedName>
        <fullName evidence="2">Telomeric single stranded DNA binding POT1/Cdc13 domain-containing protein</fullName>
    </recommendedName>
</protein>
<evidence type="ECO:0000313" key="3">
    <source>
        <dbReference type="EMBL" id="KPM41307.1"/>
    </source>
</evidence>
<feature type="compositionally biased region" description="Basic and acidic residues" evidence="1">
    <location>
        <begin position="909"/>
        <end position="923"/>
    </location>
</feature>
<dbReference type="InterPro" id="IPR012340">
    <property type="entry name" value="NA-bd_OB-fold"/>
</dbReference>
<dbReference type="STRING" id="78410.A0A0P7ATY7"/>
<evidence type="ECO:0000256" key="1">
    <source>
        <dbReference type="SAM" id="MobiDB-lite"/>
    </source>
</evidence>
<feature type="compositionally biased region" description="Acidic residues" evidence="1">
    <location>
        <begin position="618"/>
        <end position="643"/>
    </location>
</feature>
<feature type="region of interest" description="Disordered" evidence="1">
    <location>
        <begin position="244"/>
        <end position="292"/>
    </location>
</feature>
<dbReference type="SMART" id="SM00976">
    <property type="entry name" value="Telo_bind"/>
    <property type="match status" value="1"/>
</dbReference>
<feature type="region of interest" description="Disordered" evidence="1">
    <location>
        <begin position="865"/>
        <end position="943"/>
    </location>
</feature>
<organism evidence="3 4">
    <name type="scientific">Neonectria ditissima</name>
    <dbReference type="NCBI Taxonomy" id="78410"/>
    <lineage>
        <taxon>Eukaryota</taxon>
        <taxon>Fungi</taxon>
        <taxon>Dikarya</taxon>
        <taxon>Ascomycota</taxon>
        <taxon>Pezizomycotina</taxon>
        <taxon>Sordariomycetes</taxon>
        <taxon>Hypocreomycetidae</taxon>
        <taxon>Hypocreales</taxon>
        <taxon>Nectriaceae</taxon>
        <taxon>Neonectria</taxon>
    </lineage>
</organism>
<feature type="compositionally biased region" description="Basic and acidic residues" evidence="1">
    <location>
        <begin position="569"/>
        <end position="587"/>
    </location>
</feature>
<dbReference type="GO" id="GO:0000723">
    <property type="term" value="P:telomere maintenance"/>
    <property type="evidence" value="ECO:0007669"/>
    <property type="project" value="InterPro"/>
</dbReference>
<dbReference type="InterPro" id="IPR011564">
    <property type="entry name" value="Telomer_end-bd_POT1/Cdc13"/>
</dbReference>
<feature type="compositionally biased region" description="Acidic residues" evidence="1">
    <location>
        <begin position="656"/>
        <end position="689"/>
    </location>
</feature>
<feature type="compositionally biased region" description="Polar residues" evidence="1">
    <location>
        <begin position="475"/>
        <end position="500"/>
    </location>
</feature>
<feature type="compositionally biased region" description="Polar residues" evidence="1">
    <location>
        <begin position="1355"/>
        <end position="1377"/>
    </location>
</feature>
<feature type="compositionally biased region" description="Basic residues" evidence="1">
    <location>
        <begin position="1228"/>
        <end position="1237"/>
    </location>
</feature>
<dbReference type="EMBL" id="LKCW01000067">
    <property type="protein sequence ID" value="KPM41307.1"/>
    <property type="molecule type" value="Genomic_DNA"/>
</dbReference>
<feature type="domain" description="Telomeric single stranded DNA binding POT1/Cdc13" evidence="2">
    <location>
        <begin position="1417"/>
        <end position="1554"/>
    </location>
</feature>
<reference evidence="3 4" key="1">
    <citation type="submission" date="2015-09" db="EMBL/GenBank/DDBJ databases">
        <title>Draft genome of a European isolate of the apple canker pathogen Neonectria ditissima.</title>
        <authorList>
            <person name="Gomez-Cortecero A."/>
            <person name="Harrison R.J."/>
            <person name="Armitage A.D."/>
        </authorList>
    </citation>
    <scope>NUCLEOTIDE SEQUENCE [LARGE SCALE GENOMIC DNA]</scope>
    <source>
        <strain evidence="3 4">R09/05</strain>
    </source>
</reference>
<dbReference type="Proteomes" id="UP000050424">
    <property type="component" value="Unassembled WGS sequence"/>
</dbReference>
<comment type="caution">
    <text evidence="3">The sequence shown here is derived from an EMBL/GenBank/DDBJ whole genome shotgun (WGS) entry which is preliminary data.</text>
</comment>
<dbReference type="Pfam" id="PF02765">
    <property type="entry name" value="POT1"/>
    <property type="match status" value="1"/>
</dbReference>
<accession>A0A0P7ATY7</accession>
<feature type="compositionally biased region" description="Polar residues" evidence="1">
    <location>
        <begin position="1255"/>
        <end position="1277"/>
    </location>
</feature>
<feature type="compositionally biased region" description="Basic and acidic residues" evidence="1">
    <location>
        <begin position="644"/>
        <end position="653"/>
    </location>
</feature>
<feature type="compositionally biased region" description="Polar residues" evidence="1">
    <location>
        <begin position="1046"/>
        <end position="1055"/>
    </location>
</feature>
<proteinExistence type="predicted"/>
<feature type="compositionally biased region" description="Basic and acidic residues" evidence="1">
    <location>
        <begin position="155"/>
        <end position="164"/>
    </location>
</feature>
<keyword evidence="4" id="KW-1185">Reference proteome</keyword>
<feature type="compositionally biased region" description="Polar residues" evidence="1">
    <location>
        <begin position="441"/>
        <end position="452"/>
    </location>
</feature>
<gene>
    <name evidence="3" type="ORF">AK830_g5251</name>
</gene>
<evidence type="ECO:0000313" key="4">
    <source>
        <dbReference type="Proteomes" id="UP000050424"/>
    </source>
</evidence>
<dbReference type="SUPFAM" id="SSF50249">
    <property type="entry name" value="Nucleic acid-binding proteins"/>
    <property type="match status" value="1"/>
</dbReference>
<feature type="compositionally biased region" description="Acidic residues" evidence="1">
    <location>
        <begin position="733"/>
        <end position="770"/>
    </location>
</feature>
<name>A0A0P7ATY7_9HYPO</name>
<feature type="compositionally biased region" description="Acidic residues" evidence="1">
    <location>
        <begin position="588"/>
        <end position="599"/>
    </location>
</feature>
<dbReference type="GO" id="GO:0000781">
    <property type="term" value="C:chromosome, telomeric region"/>
    <property type="evidence" value="ECO:0007669"/>
    <property type="project" value="InterPro"/>
</dbReference>
<sequence>MPDNEPLHDAIRTAEPTPIALLNPDIPDQKTRIVDGAITITWPFSIVTKSIAFIVAERDFRLRRDKGQVRIRFHGAAAKAVTDAAVGGGDEIRLSLDGAQWEKNETNTQLAGSTLEWQLEFSNRLSLIVKTTDSQEEKTIQIDADVTNGTTDGSDPLRESHDEPPSTSDLEIPLPGSPGTSLSTKRPASPSFEPQEFASPAFIKRARVSYGSLFEGGLDIFAEDVGRKSKPKKKSRFSLPANAWRYSSRSPSPEVENEQEESNEPNGTDDRVEDSRPNQEVTDVHMDTPPRPSMVDEGCQTMDVDFTPMHSVQVLAESRSAFAFPYSTPTPLPRTKPIAAENLVLDHSLRLPGSIAEQQHTDGLSAEFLGHSPAHVDSGLAFGFSTSEPLLYPNAPNPFQVSRSEEILQESITDLPIPDDYPTSFLDNTDIPPTTIEAQANLPSQDSHTGSQPAEEPIPPFGTNSQFFAPYHTLPQPSQSAWPTGVLSTPLSVAPTQSSADDPIEILSSSPMREPDEERSPSPSNRSEPGTTSINQDDITRNNAQDVFFEDEEDEDADGSSEEEQYVDGGDRPGDDYDLRQYDRAHDDDDDIDESEEDPVLGKNVLEAQVIDPLGVAEMEEDEDEEDGESDGEAATYDEEAVEYEGRELERPENGVYEDDAEGEYYSDEEDYDEEDEEGMEDYESDADDGPPGPATSNEPVFISLLSDSDDDKEEEKIEPKLEKEPLPVEAPENPEEQEQADGSGEPEEAYDSEDSQEPEETDGLQEPEETDRLQEPEETEGLKVVQEEAVEEPPISVGKSCKPDLADITLETARNPGSAPSDEMDVDDKPEPSMLSNTFDNIGIIEPPRSEVTKELDALFHHALYQSAPSAGESKQTDDQQDQDPGTVEVGAVSPDQEANVTPVVEESNEKPKEADSIESPDRLLSATEQPTGSVDAMDVDEITEVHVEESEDATAAADREIADTTDDVKATGGAIIEGSLVTIIKVREGLDEVPRAAGSSITPGNYVQPLSTSNAAAQEIELKRDSADPTPDTEELGAVESPDVTMQDTSQVEVTAESRPPLEIDASETGYGEGVGEANSLGQLATAGQLVTDGQMSPPATQIAQTQPSQQNGDDTFSQATSILSHHEEHGHLATPGETQLEETEMEKYRPTEEHDDQTDEDDLGLENQIMAEFLQHSPAKHDNAQQHANPATSPKATPELTEAPRGSEPTGIAPIPDALITVKSLRSRGHRSTKSKSSDISQPDPSILLAKATTTITQPNEDVKASTSPTTLRITRSKADQADPSIQLARASMQTGGTKGKGRARDEDEADSSPTAKLRVSRSRATDRNDPSIQLAKGPSSSTRQSRRQVTPEPTRSTRSASRGVVQSGNTPDTAASVLKSPSVAGSFVAAEDENVGAVKLQLLKSLRTSLPEFLSLKVLRNSLHQATDILAVATTTPAQPHRPKHGPRDYMLTLNLIDPSAAPTGVSVAHIFRPHLSSLPVVHAGDVVLLRRVQVVSMKSRGFGVRAGDASAWAVFEKADEEMLPQIKGPPVEVTEPEIKYVEGLRRWWGLQDDKALEKIERASRKVSEAGKEDLK</sequence>
<feature type="compositionally biased region" description="Polar residues" evidence="1">
    <location>
        <begin position="1188"/>
        <end position="1198"/>
    </location>
</feature>
<feature type="compositionally biased region" description="Polar residues" evidence="1">
    <location>
        <begin position="1094"/>
        <end position="1126"/>
    </location>
</feature>